<dbReference type="Gene3D" id="3.30.530.20">
    <property type="match status" value="1"/>
</dbReference>
<name>A0ABV9RPZ3_9PSEU</name>
<dbReference type="Proteomes" id="UP001595909">
    <property type="component" value="Unassembled WGS sequence"/>
</dbReference>
<keyword evidence="2" id="KW-1185">Reference proteome</keyword>
<dbReference type="SUPFAM" id="SSF55961">
    <property type="entry name" value="Bet v1-like"/>
    <property type="match status" value="1"/>
</dbReference>
<dbReference type="InterPro" id="IPR023393">
    <property type="entry name" value="START-like_dom_sf"/>
</dbReference>
<organism evidence="1 2">
    <name type="scientific">Actinomycetospora chibensis</name>
    <dbReference type="NCBI Taxonomy" id="663606"/>
    <lineage>
        <taxon>Bacteria</taxon>
        <taxon>Bacillati</taxon>
        <taxon>Actinomycetota</taxon>
        <taxon>Actinomycetes</taxon>
        <taxon>Pseudonocardiales</taxon>
        <taxon>Pseudonocardiaceae</taxon>
        <taxon>Actinomycetospora</taxon>
    </lineage>
</organism>
<accession>A0ABV9RPZ3</accession>
<reference evidence="2" key="1">
    <citation type="journal article" date="2019" name="Int. J. Syst. Evol. Microbiol.">
        <title>The Global Catalogue of Microorganisms (GCM) 10K type strain sequencing project: providing services to taxonomists for standard genome sequencing and annotation.</title>
        <authorList>
            <consortium name="The Broad Institute Genomics Platform"/>
            <consortium name="The Broad Institute Genome Sequencing Center for Infectious Disease"/>
            <person name="Wu L."/>
            <person name="Ma J."/>
        </authorList>
    </citation>
    <scope>NUCLEOTIDE SEQUENCE [LARGE SCALE GENOMIC DNA]</scope>
    <source>
        <strain evidence="2">CCUG 50347</strain>
    </source>
</reference>
<dbReference type="EMBL" id="JBHSIM010000059">
    <property type="protein sequence ID" value="MFC4836296.1"/>
    <property type="molecule type" value="Genomic_DNA"/>
</dbReference>
<comment type="caution">
    <text evidence="1">The sequence shown here is derived from an EMBL/GenBank/DDBJ whole genome shotgun (WGS) entry which is preliminary data.</text>
</comment>
<dbReference type="CDD" id="cd07812">
    <property type="entry name" value="SRPBCC"/>
    <property type="match status" value="1"/>
</dbReference>
<proteinExistence type="predicted"/>
<dbReference type="Pfam" id="PF10604">
    <property type="entry name" value="Polyketide_cyc2"/>
    <property type="match status" value="1"/>
</dbReference>
<evidence type="ECO:0000313" key="1">
    <source>
        <dbReference type="EMBL" id="MFC4836296.1"/>
    </source>
</evidence>
<dbReference type="InterPro" id="IPR019587">
    <property type="entry name" value="Polyketide_cyclase/dehydratase"/>
</dbReference>
<evidence type="ECO:0000313" key="2">
    <source>
        <dbReference type="Proteomes" id="UP001595909"/>
    </source>
</evidence>
<dbReference type="RefSeq" id="WP_274192099.1">
    <property type="nucleotide sequence ID" value="NZ_BAABHN010000059.1"/>
</dbReference>
<gene>
    <name evidence="1" type="ORF">ACFPEL_28085</name>
</gene>
<protein>
    <submittedName>
        <fullName evidence="1">SRPBCC family protein</fullName>
    </submittedName>
</protein>
<sequence>MADDVVVTRTVDAPPERVWELVGDPARIGDISPECHRVDWVGGATGPEAGARFKGYNRKGLLRWSTDGTVVEYDPQRAISWDVSLLGQPVARWGFRLVPEGGRTRIEQYWQDRRSPIANVVGRARAWDVPEANRRGMEQTLDTVRRSVEKGGVEKG</sequence>